<evidence type="ECO:0000256" key="1">
    <source>
        <dbReference type="SAM" id="MobiDB-lite"/>
    </source>
</evidence>
<feature type="compositionally biased region" description="Low complexity" evidence="1">
    <location>
        <begin position="27"/>
        <end position="36"/>
    </location>
</feature>
<evidence type="ECO:0000313" key="2">
    <source>
        <dbReference type="EMBL" id="KAK1750390.1"/>
    </source>
</evidence>
<evidence type="ECO:0000313" key="3">
    <source>
        <dbReference type="Proteomes" id="UP001239445"/>
    </source>
</evidence>
<feature type="region of interest" description="Disordered" evidence="1">
    <location>
        <begin position="1"/>
        <end position="36"/>
    </location>
</feature>
<dbReference type="EMBL" id="MU839847">
    <property type="protein sequence ID" value="KAK1750390.1"/>
    <property type="molecule type" value="Genomic_DNA"/>
</dbReference>
<sequence length="118" mass="12893">MSSTADQPPTARSSTSSRDDQTTLNDAPQKQPQPQARQAYVYIDKVKPPNPDAQPKKKSKIGAFLSKFQSPAVKKTTQLRDDKKLEEERTGVRTVQVTDTARSSNAWAAEGLGHALGN</sequence>
<feature type="compositionally biased region" description="Low complexity" evidence="1">
    <location>
        <begin position="7"/>
        <end position="16"/>
    </location>
</feature>
<keyword evidence="3" id="KW-1185">Reference proteome</keyword>
<comment type="caution">
    <text evidence="2">The sequence shown here is derived from an EMBL/GenBank/DDBJ whole genome shotgun (WGS) entry which is preliminary data.</text>
</comment>
<gene>
    <name evidence="2" type="ORF">QBC47DRAFT_393995</name>
</gene>
<dbReference type="Proteomes" id="UP001239445">
    <property type="component" value="Unassembled WGS sequence"/>
</dbReference>
<reference evidence="2" key="1">
    <citation type="submission" date="2023-06" db="EMBL/GenBank/DDBJ databases">
        <title>Genome-scale phylogeny and comparative genomics of the fungal order Sordariales.</title>
        <authorList>
            <consortium name="Lawrence Berkeley National Laboratory"/>
            <person name="Hensen N."/>
            <person name="Bonometti L."/>
            <person name="Westerberg I."/>
            <person name="Brannstrom I.O."/>
            <person name="Guillou S."/>
            <person name="Cros-Aarteil S."/>
            <person name="Calhoun S."/>
            <person name="Haridas S."/>
            <person name="Kuo A."/>
            <person name="Mondo S."/>
            <person name="Pangilinan J."/>
            <person name="Riley R."/>
            <person name="Labutti K."/>
            <person name="Andreopoulos B."/>
            <person name="Lipzen A."/>
            <person name="Chen C."/>
            <person name="Yanf M."/>
            <person name="Daum C."/>
            <person name="Ng V."/>
            <person name="Clum A."/>
            <person name="Steindorff A."/>
            <person name="Ohm R."/>
            <person name="Martin F."/>
            <person name="Silar P."/>
            <person name="Natvig D."/>
            <person name="Lalanne C."/>
            <person name="Gautier V."/>
            <person name="Ament-Velasquez S.L."/>
            <person name="Kruys A."/>
            <person name="Hutchinson M.I."/>
            <person name="Powell A.J."/>
            <person name="Barry K."/>
            <person name="Miller A.N."/>
            <person name="Grigoriev I.V."/>
            <person name="Debuchy R."/>
            <person name="Gladieux P."/>
            <person name="Thoren M.H."/>
            <person name="Johannesson H."/>
        </authorList>
    </citation>
    <scope>NUCLEOTIDE SEQUENCE</scope>
    <source>
        <strain evidence="2">PSN4</strain>
    </source>
</reference>
<dbReference type="AlphaFoldDB" id="A0AAJ0F6Q5"/>
<accession>A0AAJ0F6Q5</accession>
<name>A0AAJ0F6Q5_9PEZI</name>
<protein>
    <submittedName>
        <fullName evidence="2">Uncharacterized protein</fullName>
    </submittedName>
</protein>
<proteinExistence type="predicted"/>
<organism evidence="2 3">
    <name type="scientific">Echria macrotheca</name>
    <dbReference type="NCBI Taxonomy" id="438768"/>
    <lineage>
        <taxon>Eukaryota</taxon>
        <taxon>Fungi</taxon>
        <taxon>Dikarya</taxon>
        <taxon>Ascomycota</taxon>
        <taxon>Pezizomycotina</taxon>
        <taxon>Sordariomycetes</taxon>
        <taxon>Sordariomycetidae</taxon>
        <taxon>Sordariales</taxon>
        <taxon>Schizotheciaceae</taxon>
        <taxon>Echria</taxon>
    </lineage>
</organism>